<dbReference type="Proteomes" id="UP000054976">
    <property type="component" value="Unassembled WGS sequence"/>
</dbReference>
<proteinExistence type="predicted"/>
<name>A0A0U9HMW1_9BACT</name>
<sequence>MQEYKFKPVGYVRTKADTLPRHWSVSDVEGEIQYRPYGE</sequence>
<dbReference type="EMBL" id="BCNO01000001">
    <property type="protein sequence ID" value="GAQ94407.1"/>
    <property type="molecule type" value="Genomic_DNA"/>
</dbReference>
<dbReference type="STRING" id="86166.TAGGR_1587"/>
<protein>
    <submittedName>
        <fullName evidence="1">Uncharacterized protein</fullName>
    </submittedName>
</protein>
<keyword evidence="2" id="KW-1185">Reference proteome</keyword>
<accession>A0A0U9HMW1</accession>
<comment type="caution">
    <text evidence="1">The sequence shown here is derived from an EMBL/GenBank/DDBJ whole genome shotgun (WGS) entry which is preliminary data.</text>
</comment>
<dbReference type="AlphaFoldDB" id="A0A0U9HMW1"/>
<gene>
    <name evidence="1" type="ORF">TAGGR_1587</name>
</gene>
<evidence type="ECO:0000313" key="1">
    <source>
        <dbReference type="EMBL" id="GAQ94407.1"/>
    </source>
</evidence>
<organism evidence="1 2">
    <name type="scientific">Thermodesulfovibrio aggregans</name>
    <dbReference type="NCBI Taxonomy" id="86166"/>
    <lineage>
        <taxon>Bacteria</taxon>
        <taxon>Pseudomonadati</taxon>
        <taxon>Nitrospirota</taxon>
        <taxon>Thermodesulfovibrionia</taxon>
        <taxon>Thermodesulfovibrionales</taxon>
        <taxon>Thermodesulfovibrionaceae</taxon>
        <taxon>Thermodesulfovibrio</taxon>
    </lineage>
</organism>
<evidence type="ECO:0000313" key="2">
    <source>
        <dbReference type="Proteomes" id="UP000054976"/>
    </source>
</evidence>
<reference evidence="2" key="1">
    <citation type="submission" date="2016-01" db="EMBL/GenBank/DDBJ databases">
        <title>Draft genome sequence of Thermodesulfovibrio aggregans strain TGE-P1.</title>
        <authorList>
            <person name="Sekiguchi Y."/>
            <person name="Ohashi A."/>
            <person name="Matsuura N."/>
            <person name="Tourlousse M.D."/>
        </authorList>
    </citation>
    <scope>NUCLEOTIDE SEQUENCE [LARGE SCALE GENOMIC DNA]</scope>
    <source>
        <strain evidence="2">TGE-P1</strain>
    </source>
</reference>